<dbReference type="Gene3D" id="3.30.70.20">
    <property type="match status" value="1"/>
</dbReference>
<dbReference type="PROSITE" id="PS00198">
    <property type="entry name" value="4FE4S_FER_1"/>
    <property type="match status" value="1"/>
</dbReference>
<dbReference type="PROSITE" id="PS51379">
    <property type="entry name" value="4FE4S_FER_2"/>
    <property type="match status" value="2"/>
</dbReference>
<evidence type="ECO:0000256" key="1">
    <source>
        <dbReference type="ARBA" id="ARBA00022485"/>
    </source>
</evidence>
<sequence length="95" mass="10632">IPRDMLMATYFIRETDEDECAGCGECVEACPVDAIRMEGDFPTVDQDWCIGCGVCVDRCSTGAARLRLRPDRTGQLPIPGFRELHERILGERGLR</sequence>
<dbReference type="InterPro" id="IPR017900">
    <property type="entry name" value="4Fe4S_Fe_S_CS"/>
</dbReference>
<keyword evidence="2" id="KW-0479">Metal-binding</keyword>
<evidence type="ECO:0000256" key="3">
    <source>
        <dbReference type="ARBA" id="ARBA00023004"/>
    </source>
</evidence>
<dbReference type="EMBL" id="BARS01044164">
    <property type="protein sequence ID" value="GAG33232.1"/>
    <property type="molecule type" value="Genomic_DNA"/>
</dbReference>
<keyword evidence="4" id="KW-0411">Iron-sulfur</keyword>
<dbReference type="GO" id="GO:0046872">
    <property type="term" value="F:metal ion binding"/>
    <property type="evidence" value="ECO:0007669"/>
    <property type="project" value="UniProtKB-KW"/>
</dbReference>
<dbReference type="PANTHER" id="PTHR24960:SF79">
    <property type="entry name" value="PHOTOSYSTEM I IRON-SULFUR CENTER"/>
    <property type="match status" value="1"/>
</dbReference>
<gene>
    <name evidence="6" type="ORF">S01H1_66769</name>
</gene>
<feature type="domain" description="4Fe-4S ferredoxin-type" evidence="5">
    <location>
        <begin position="42"/>
        <end position="69"/>
    </location>
</feature>
<comment type="caution">
    <text evidence="6">The sequence shown here is derived from an EMBL/GenBank/DDBJ whole genome shotgun (WGS) entry which is preliminary data.</text>
</comment>
<feature type="non-terminal residue" evidence="6">
    <location>
        <position position="1"/>
    </location>
</feature>
<evidence type="ECO:0000256" key="2">
    <source>
        <dbReference type="ARBA" id="ARBA00022723"/>
    </source>
</evidence>
<evidence type="ECO:0000256" key="4">
    <source>
        <dbReference type="ARBA" id="ARBA00023014"/>
    </source>
</evidence>
<dbReference type="Pfam" id="PF13237">
    <property type="entry name" value="Fer4_10"/>
    <property type="match status" value="1"/>
</dbReference>
<accession>X0XCT0</accession>
<evidence type="ECO:0000259" key="5">
    <source>
        <dbReference type="PROSITE" id="PS51379"/>
    </source>
</evidence>
<evidence type="ECO:0000313" key="6">
    <source>
        <dbReference type="EMBL" id="GAG33232.1"/>
    </source>
</evidence>
<dbReference type="InterPro" id="IPR017896">
    <property type="entry name" value="4Fe4S_Fe-S-bd"/>
</dbReference>
<feature type="domain" description="4Fe-4S ferredoxin-type" evidence="5">
    <location>
        <begin position="11"/>
        <end position="40"/>
    </location>
</feature>
<dbReference type="SUPFAM" id="SSF54862">
    <property type="entry name" value="4Fe-4S ferredoxins"/>
    <property type="match status" value="1"/>
</dbReference>
<keyword evidence="1" id="KW-0004">4Fe-4S</keyword>
<dbReference type="PANTHER" id="PTHR24960">
    <property type="entry name" value="PHOTOSYSTEM I IRON-SULFUR CENTER-RELATED"/>
    <property type="match status" value="1"/>
</dbReference>
<name>X0XCT0_9ZZZZ</name>
<reference evidence="6" key="1">
    <citation type="journal article" date="2014" name="Front. Microbiol.">
        <title>High frequency of phylogenetically diverse reductive dehalogenase-homologous genes in deep subseafloor sedimentary metagenomes.</title>
        <authorList>
            <person name="Kawai M."/>
            <person name="Futagami T."/>
            <person name="Toyoda A."/>
            <person name="Takaki Y."/>
            <person name="Nishi S."/>
            <person name="Hori S."/>
            <person name="Arai W."/>
            <person name="Tsubouchi T."/>
            <person name="Morono Y."/>
            <person name="Uchiyama I."/>
            <person name="Ito T."/>
            <person name="Fujiyama A."/>
            <person name="Inagaki F."/>
            <person name="Takami H."/>
        </authorList>
    </citation>
    <scope>NUCLEOTIDE SEQUENCE</scope>
    <source>
        <strain evidence="6">Expedition CK06-06</strain>
    </source>
</reference>
<protein>
    <recommendedName>
        <fullName evidence="5">4Fe-4S ferredoxin-type domain-containing protein</fullName>
    </recommendedName>
</protein>
<dbReference type="AlphaFoldDB" id="X0XCT0"/>
<dbReference type="InterPro" id="IPR050157">
    <property type="entry name" value="PSI_iron-sulfur_center"/>
</dbReference>
<proteinExistence type="predicted"/>
<organism evidence="6">
    <name type="scientific">marine sediment metagenome</name>
    <dbReference type="NCBI Taxonomy" id="412755"/>
    <lineage>
        <taxon>unclassified sequences</taxon>
        <taxon>metagenomes</taxon>
        <taxon>ecological metagenomes</taxon>
    </lineage>
</organism>
<dbReference type="GO" id="GO:0051539">
    <property type="term" value="F:4 iron, 4 sulfur cluster binding"/>
    <property type="evidence" value="ECO:0007669"/>
    <property type="project" value="UniProtKB-KW"/>
</dbReference>
<keyword evidence="3" id="KW-0408">Iron</keyword>